<evidence type="ECO:0000313" key="2">
    <source>
        <dbReference type="Proteomes" id="UP000594638"/>
    </source>
</evidence>
<organism evidence="1 2">
    <name type="scientific">Olea europaea subsp. europaea</name>
    <dbReference type="NCBI Taxonomy" id="158383"/>
    <lineage>
        <taxon>Eukaryota</taxon>
        <taxon>Viridiplantae</taxon>
        <taxon>Streptophyta</taxon>
        <taxon>Embryophyta</taxon>
        <taxon>Tracheophyta</taxon>
        <taxon>Spermatophyta</taxon>
        <taxon>Magnoliopsida</taxon>
        <taxon>eudicotyledons</taxon>
        <taxon>Gunneridae</taxon>
        <taxon>Pentapetalae</taxon>
        <taxon>asterids</taxon>
        <taxon>lamiids</taxon>
        <taxon>Lamiales</taxon>
        <taxon>Oleaceae</taxon>
        <taxon>Oleeae</taxon>
        <taxon>Olea</taxon>
    </lineage>
</organism>
<dbReference type="PANTHER" id="PTHR33181:SF19">
    <property type="entry name" value="OS04G0658200 PROTEIN"/>
    <property type="match status" value="1"/>
</dbReference>
<name>A0A8S0RPY1_OLEEU</name>
<sequence>MANNLFGDYWKKSSAILREPTELGGHSQLPSGIITVQVTHFNTKQIEFSQGSRELTQISLNTTACVYVRVCVREREGRGLAGLRVALSRLGGGNRRRKVKIKVMEWWQKMVFPVRRAWCAFTARVKTRKNGDGLLKLRDDIQTCGYEDVQIMWDMLRSETENMSRHDKRKNRWFWRNLSWSNRQAPSFVNHSQ</sequence>
<dbReference type="Proteomes" id="UP000594638">
    <property type="component" value="Unassembled WGS sequence"/>
</dbReference>
<reference evidence="1 2" key="1">
    <citation type="submission" date="2019-12" db="EMBL/GenBank/DDBJ databases">
        <authorList>
            <person name="Alioto T."/>
            <person name="Alioto T."/>
            <person name="Gomez Garrido J."/>
        </authorList>
    </citation>
    <scope>NUCLEOTIDE SEQUENCE [LARGE SCALE GENOMIC DNA]</scope>
</reference>
<dbReference type="EMBL" id="CACTIH010003682">
    <property type="protein sequence ID" value="CAA2981886.1"/>
    <property type="molecule type" value="Genomic_DNA"/>
</dbReference>
<gene>
    <name evidence="1" type="ORF">OLEA9_A072809</name>
</gene>
<dbReference type="PANTHER" id="PTHR33181">
    <property type="entry name" value="OS01G0778500 PROTEIN"/>
    <property type="match status" value="1"/>
</dbReference>
<dbReference type="OrthoDB" id="689242at2759"/>
<dbReference type="AlphaFoldDB" id="A0A8S0RPY1"/>
<dbReference type="Gramene" id="OE9A072809T1">
    <property type="protein sequence ID" value="OE9A072809C1"/>
    <property type="gene ID" value="OE9A072809"/>
</dbReference>
<accession>A0A8S0RPY1</accession>
<keyword evidence="2" id="KW-1185">Reference proteome</keyword>
<comment type="caution">
    <text evidence="1">The sequence shown here is derived from an EMBL/GenBank/DDBJ whole genome shotgun (WGS) entry which is preliminary data.</text>
</comment>
<evidence type="ECO:0000313" key="1">
    <source>
        <dbReference type="EMBL" id="CAA2981886.1"/>
    </source>
</evidence>
<proteinExistence type="predicted"/>
<protein>
    <submittedName>
        <fullName evidence="1">Uncharacterized protein</fullName>
    </submittedName>
</protein>